<dbReference type="AlphaFoldDB" id="A0AB34JHX9"/>
<reference evidence="1 2" key="1">
    <citation type="journal article" date="2024" name="Science">
        <title>Giant polyketide synthase enzymes in the biosynthesis of giant marine polyether toxins.</title>
        <authorList>
            <person name="Fallon T.R."/>
            <person name="Shende V.V."/>
            <person name="Wierzbicki I.H."/>
            <person name="Pendleton A.L."/>
            <person name="Watervoot N.F."/>
            <person name="Auber R.P."/>
            <person name="Gonzalez D.J."/>
            <person name="Wisecaver J.H."/>
            <person name="Moore B.S."/>
        </authorList>
    </citation>
    <scope>NUCLEOTIDE SEQUENCE [LARGE SCALE GENOMIC DNA]</scope>
    <source>
        <strain evidence="1 2">12B1</strain>
    </source>
</reference>
<protein>
    <submittedName>
        <fullName evidence="1">Uncharacterized protein</fullName>
    </submittedName>
</protein>
<evidence type="ECO:0000313" key="1">
    <source>
        <dbReference type="EMBL" id="KAL1520357.1"/>
    </source>
</evidence>
<dbReference type="EMBL" id="JBGBPQ010000008">
    <property type="protein sequence ID" value="KAL1520357.1"/>
    <property type="molecule type" value="Genomic_DNA"/>
</dbReference>
<comment type="caution">
    <text evidence="1">The sequence shown here is derived from an EMBL/GenBank/DDBJ whole genome shotgun (WGS) entry which is preliminary data.</text>
</comment>
<sequence length="359" mass="39411">MHCGGTPTAAVVLAGQPRTLLEPLARRSFLAALRSFGARAFLFAYLTADDGGSSKGHRPLREPNRSRVLEALAELAPTRLYYGAFANPLLTPPAGCTLSAALLAPYAGARSKPTWRVWWETWAKVERAFLGVIEYEQAHGLRFDWVLRVRPDLWFFGPMPSHCTLEDAISTPTGVVGCAPPCLNDHIAWMPRALAPAYFRVTESLTACRGDSFSRLLRKAAPGAAQADFPRYLHYHLRARGVPLAATPLLVPYTLLRPCDAPEGRIYADCRRLLLPPQAGVPARFASTAGVANTERSTFTDANHSTTHGWENPSHIATRLKLLHDRCIKRWSLESESEFSAFNGCCVTGKKRRSACGSS</sequence>
<proteinExistence type="predicted"/>
<gene>
    <name evidence="1" type="ORF">AB1Y20_021947</name>
</gene>
<organism evidence="1 2">
    <name type="scientific">Prymnesium parvum</name>
    <name type="common">Toxic golden alga</name>
    <dbReference type="NCBI Taxonomy" id="97485"/>
    <lineage>
        <taxon>Eukaryota</taxon>
        <taxon>Haptista</taxon>
        <taxon>Haptophyta</taxon>
        <taxon>Prymnesiophyceae</taxon>
        <taxon>Prymnesiales</taxon>
        <taxon>Prymnesiaceae</taxon>
        <taxon>Prymnesium</taxon>
    </lineage>
</organism>
<evidence type="ECO:0000313" key="2">
    <source>
        <dbReference type="Proteomes" id="UP001515480"/>
    </source>
</evidence>
<keyword evidence="2" id="KW-1185">Reference proteome</keyword>
<dbReference type="Proteomes" id="UP001515480">
    <property type="component" value="Unassembled WGS sequence"/>
</dbReference>
<accession>A0AB34JHX9</accession>
<name>A0AB34JHX9_PRYPA</name>